<dbReference type="Proteomes" id="UP000718564">
    <property type="component" value="Unassembled WGS sequence"/>
</dbReference>
<evidence type="ECO:0000313" key="1">
    <source>
        <dbReference type="EMBL" id="NMG19937.1"/>
    </source>
</evidence>
<dbReference type="EMBL" id="QMEB01000066">
    <property type="protein sequence ID" value="NMG19937.1"/>
    <property type="molecule type" value="Genomic_DNA"/>
</dbReference>
<name>A0ABX1P8X1_9CYAN</name>
<dbReference type="Gene3D" id="2.150.10.10">
    <property type="entry name" value="Serralysin-like metalloprotease, C-terminal"/>
    <property type="match status" value="1"/>
</dbReference>
<gene>
    <name evidence="1" type="ORF">DP116_10875</name>
</gene>
<accession>A0ABX1P8X1</accession>
<proteinExistence type="predicted"/>
<keyword evidence="2" id="KW-1185">Reference proteome</keyword>
<evidence type="ECO:0000313" key="2">
    <source>
        <dbReference type="Proteomes" id="UP000718564"/>
    </source>
</evidence>
<organism evidence="1 2">
    <name type="scientific">Brasilonema bromeliae SPC951</name>
    <dbReference type="NCBI Taxonomy" id="385972"/>
    <lineage>
        <taxon>Bacteria</taxon>
        <taxon>Bacillati</taxon>
        <taxon>Cyanobacteriota</taxon>
        <taxon>Cyanophyceae</taxon>
        <taxon>Nostocales</taxon>
        <taxon>Scytonemataceae</taxon>
        <taxon>Brasilonema</taxon>
        <taxon>Bromeliae group (in: Brasilonema)</taxon>
    </lineage>
</organism>
<evidence type="ECO:0008006" key="3">
    <source>
        <dbReference type="Google" id="ProtNLM"/>
    </source>
</evidence>
<dbReference type="InterPro" id="IPR011049">
    <property type="entry name" value="Serralysin-like_metalloprot_C"/>
</dbReference>
<sequence length="119" mass="12690">MTSPLPLNTQPVAGAIFTALLLWRGVVVTGGKGNDILWGGTGADRFVYSSPSEGIDIIKDYSYLQGDRITISKTGFGATSTNQFSYNSITGALFFQGTQFVTLENKPADFSTSLGIELV</sequence>
<dbReference type="InterPro" id="IPR001343">
    <property type="entry name" value="Hemolysn_Ca-bd"/>
</dbReference>
<reference evidence="1 2" key="1">
    <citation type="submission" date="2018-06" db="EMBL/GenBank/DDBJ databases">
        <title>Comparative genomics of Brasilonema spp. strains.</title>
        <authorList>
            <person name="Alvarenga D.O."/>
            <person name="Fiore M.F."/>
            <person name="Varani A.M."/>
        </authorList>
    </citation>
    <scope>NUCLEOTIDE SEQUENCE [LARGE SCALE GENOMIC DNA]</scope>
    <source>
        <strain evidence="1 2">SPC951</strain>
    </source>
</reference>
<dbReference type="SUPFAM" id="SSF51120">
    <property type="entry name" value="beta-Roll"/>
    <property type="match status" value="1"/>
</dbReference>
<protein>
    <recommendedName>
        <fullName evidence="3">Calcium-binding protein</fullName>
    </recommendedName>
</protein>
<dbReference type="RefSeq" id="WP_339381430.1">
    <property type="nucleotide sequence ID" value="NZ_CAWPJE010000039.1"/>
</dbReference>
<dbReference type="Pfam" id="PF00353">
    <property type="entry name" value="HemolysinCabind"/>
    <property type="match status" value="1"/>
</dbReference>
<comment type="caution">
    <text evidence="1">The sequence shown here is derived from an EMBL/GenBank/DDBJ whole genome shotgun (WGS) entry which is preliminary data.</text>
</comment>